<keyword evidence="6 8" id="KW-0675">Receptor</keyword>
<protein>
    <recommendedName>
        <fullName evidence="10">G-protein coupled receptors family 1 profile domain-containing protein</fullName>
    </recommendedName>
</protein>
<dbReference type="InterPro" id="IPR017452">
    <property type="entry name" value="GPCR_Rhodpsn_7TM"/>
</dbReference>
<evidence type="ECO:0000256" key="8">
    <source>
        <dbReference type="RuleBase" id="RU000688"/>
    </source>
</evidence>
<evidence type="ECO:0000313" key="12">
    <source>
        <dbReference type="Proteomes" id="UP001163046"/>
    </source>
</evidence>
<reference evidence="11" key="1">
    <citation type="submission" date="2023-01" db="EMBL/GenBank/DDBJ databases">
        <title>Genome assembly of the deep-sea coral Lophelia pertusa.</title>
        <authorList>
            <person name="Herrera S."/>
            <person name="Cordes E."/>
        </authorList>
    </citation>
    <scope>NUCLEOTIDE SEQUENCE</scope>
    <source>
        <strain evidence="11">USNM1676648</strain>
        <tissue evidence="11">Polyp</tissue>
    </source>
</reference>
<proteinExistence type="inferred from homology"/>
<dbReference type="Pfam" id="PF00001">
    <property type="entry name" value="7tm_1"/>
    <property type="match status" value="1"/>
</dbReference>
<feature type="transmembrane region" description="Helical" evidence="9">
    <location>
        <begin position="289"/>
        <end position="310"/>
    </location>
</feature>
<feature type="domain" description="G-protein coupled receptors family 1 profile" evidence="10">
    <location>
        <begin position="45"/>
        <end position="307"/>
    </location>
</feature>
<feature type="transmembrane region" description="Helical" evidence="9">
    <location>
        <begin position="32"/>
        <end position="53"/>
    </location>
</feature>
<dbReference type="SUPFAM" id="SSF81321">
    <property type="entry name" value="Family A G protein-coupled receptor-like"/>
    <property type="match status" value="1"/>
</dbReference>
<comment type="caution">
    <text evidence="11">The sequence shown here is derived from an EMBL/GenBank/DDBJ whole genome shotgun (WGS) entry which is preliminary data.</text>
</comment>
<name>A0A9X0CKP5_9CNID</name>
<comment type="subcellular location">
    <subcellularLocation>
        <location evidence="1">Membrane</location>
        <topology evidence="1">Multi-pass membrane protein</topology>
    </subcellularLocation>
</comment>
<dbReference type="PANTHER" id="PTHR45695">
    <property type="entry name" value="LEUCOKININ RECEPTOR-RELATED"/>
    <property type="match status" value="1"/>
</dbReference>
<feature type="transmembrane region" description="Helical" evidence="9">
    <location>
        <begin position="87"/>
        <end position="106"/>
    </location>
</feature>
<keyword evidence="4 8" id="KW-0297">G-protein coupled receptor</keyword>
<dbReference type="PROSITE" id="PS50262">
    <property type="entry name" value="G_PROTEIN_RECEP_F1_2"/>
    <property type="match status" value="1"/>
</dbReference>
<dbReference type="OrthoDB" id="5975505at2759"/>
<keyword evidence="3 9" id="KW-1133">Transmembrane helix</keyword>
<dbReference type="AlphaFoldDB" id="A0A9X0CKP5"/>
<evidence type="ECO:0000256" key="3">
    <source>
        <dbReference type="ARBA" id="ARBA00022989"/>
    </source>
</evidence>
<evidence type="ECO:0000256" key="5">
    <source>
        <dbReference type="ARBA" id="ARBA00023136"/>
    </source>
</evidence>
<feature type="transmembrane region" description="Helical" evidence="9">
    <location>
        <begin position="150"/>
        <end position="173"/>
    </location>
</feature>
<dbReference type="PANTHER" id="PTHR45695:SF9">
    <property type="entry name" value="LEUCOKININ RECEPTOR"/>
    <property type="match status" value="1"/>
</dbReference>
<dbReference type="Gene3D" id="1.20.1070.10">
    <property type="entry name" value="Rhodopsin 7-helix transmembrane proteins"/>
    <property type="match status" value="1"/>
</dbReference>
<keyword evidence="2 8" id="KW-0812">Transmembrane</keyword>
<organism evidence="11 12">
    <name type="scientific">Desmophyllum pertusum</name>
    <dbReference type="NCBI Taxonomy" id="174260"/>
    <lineage>
        <taxon>Eukaryota</taxon>
        <taxon>Metazoa</taxon>
        <taxon>Cnidaria</taxon>
        <taxon>Anthozoa</taxon>
        <taxon>Hexacorallia</taxon>
        <taxon>Scleractinia</taxon>
        <taxon>Caryophylliina</taxon>
        <taxon>Caryophylliidae</taxon>
        <taxon>Desmophyllum</taxon>
    </lineage>
</organism>
<keyword evidence="5 9" id="KW-0472">Membrane</keyword>
<evidence type="ECO:0000256" key="1">
    <source>
        <dbReference type="ARBA" id="ARBA00004141"/>
    </source>
</evidence>
<evidence type="ECO:0000256" key="7">
    <source>
        <dbReference type="ARBA" id="ARBA00023224"/>
    </source>
</evidence>
<evidence type="ECO:0000256" key="6">
    <source>
        <dbReference type="ARBA" id="ARBA00023170"/>
    </source>
</evidence>
<dbReference type="InterPro" id="IPR000276">
    <property type="entry name" value="GPCR_Rhodpsn"/>
</dbReference>
<evidence type="ECO:0000256" key="9">
    <source>
        <dbReference type="SAM" id="Phobius"/>
    </source>
</evidence>
<keyword evidence="7 8" id="KW-0807">Transducer</keyword>
<evidence type="ECO:0000259" key="10">
    <source>
        <dbReference type="PROSITE" id="PS50262"/>
    </source>
</evidence>
<dbReference type="CDD" id="cd00637">
    <property type="entry name" value="7tm_classA_rhodopsin-like"/>
    <property type="match status" value="1"/>
</dbReference>
<sequence>MENQDLNQTSGAELEEEESLFSEPEYITGIKVAAYCLIIVTSLVGNSLIIAIVHKNYNHHMKTPNNLFVVNTAAADILITVSSATEAVITLALSSWLIQGMFGIALCKLKSVIMALSALVSTQSLATMAVDRFIVVFFPLKRIITRHVACGIIAIIWITSIVFTVPMVFLANVQEFKGSNICYLSFWASESVSGYFVAIFVLFKCAPLVIQGVLYTAVMLKLCLRKTPGNELHIPNHHHYHTEKMNRRIIGMLVAIVVLFAVCWLPIWIESMLCFQNISNSICRSPHVYFLVWFLAYSKSAINPCIYFIFNETFRHGASTLCTKIVHSRSRGRCSISLRHNRVTAMQQNRVAPDNTLDTRSAPVNTTA</sequence>
<evidence type="ECO:0000256" key="4">
    <source>
        <dbReference type="ARBA" id="ARBA00023040"/>
    </source>
</evidence>
<dbReference type="PRINTS" id="PR00237">
    <property type="entry name" value="GPCRRHODOPSN"/>
</dbReference>
<feature type="transmembrane region" description="Helical" evidence="9">
    <location>
        <begin position="193"/>
        <end position="218"/>
    </location>
</feature>
<evidence type="ECO:0000256" key="2">
    <source>
        <dbReference type="ARBA" id="ARBA00022692"/>
    </source>
</evidence>
<dbReference type="GO" id="GO:0005886">
    <property type="term" value="C:plasma membrane"/>
    <property type="evidence" value="ECO:0007669"/>
    <property type="project" value="TreeGrafter"/>
</dbReference>
<feature type="transmembrane region" description="Helical" evidence="9">
    <location>
        <begin position="112"/>
        <end position="138"/>
    </location>
</feature>
<accession>A0A9X0CKP5</accession>
<dbReference type="FunFam" id="1.20.1070.10:FF:000291">
    <property type="entry name" value="Predicted protein"/>
    <property type="match status" value="1"/>
</dbReference>
<gene>
    <name evidence="11" type="ORF">OS493_015532</name>
</gene>
<dbReference type="GO" id="GO:0004930">
    <property type="term" value="F:G protein-coupled receptor activity"/>
    <property type="evidence" value="ECO:0007669"/>
    <property type="project" value="UniProtKB-KW"/>
</dbReference>
<keyword evidence="12" id="KW-1185">Reference proteome</keyword>
<comment type="similarity">
    <text evidence="8">Belongs to the G-protein coupled receptor 1 family.</text>
</comment>
<evidence type="ECO:0000313" key="11">
    <source>
        <dbReference type="EMBL" id="KAJ7360431.1"/>
    </source>
</evidence>
<feature type="transmembrane region" description="Helical" evidence="9">
    <location>
        <begin position="249"/>
        <end position="269"/>
    </location>
</feature>
<dbReference type="Proteomes" id="UP001163046">
    <property type="component" value="Unassembled WGS sequence"/>
</dbReference>
<dbReference type="EMBL" id="MU827309">
    <property type="protein sequence ID" value="KAJ7360431.1"/>
    <property type="molecule type" value="Genomic_DNA"/>
</dbReference>
<dbReference type="PROSITE" id="PS00237">
    <property type="entry name" value="G_PROTEIN_RECEP_F1_1"/>
    <property type="match status" value="1"/>
</dbReference>